<dbReference type="FunFam" id="3.10.320.10:FF:000001">
    <property type="entry name" value="HLA class II histocompatibility antigen, DRB1-1 beta chain"/>
    <property type="match status" value="1"/>
</dbReference>
<dbReference type="PANTHER" id="PTHR19944">
    <property type="entry name" value="MHC CLASS II-RELATED"/>
    <property type="match status" value="1"/>
</dbReference>
<keyword evidence="2" id="KW-0812">Transmembrane</keyword>
<keyword evidence="5" id="KW-1064">Adaptive immunity</keyword>
<keyword evidence="12" id="KW-1185">Reference proteome</keyword>
<accession>A0A8C0ATY3</accession>
<reference evidence="11" key="2">
    <citation type="submission" date="2025-09" db="UniProtKB">
        <authorList>
            <consortium name="Ensembl"/>
        </authorList>
    </citation>
    <scope>IDENTIFICATION</scope>
</reference>
<keyword evidence="8" id="KW-0325">Glycoprotein</keyword>
<comment type="subcellular location">
    <subcellularLocation>
        <location evidence="1">Membrane</location>
        <topology evidence="1">Single-pass type I membrane protein</topology>
    </subcellularLocation>
</comment>
<proteinExistence type="predicted"/>
<evidence type="ECO:0000256" key="8">
    <source>
        <dbReference type="ARBA" id="ARBA00023180"/>
    </source>
</evidence>
<evidence type="ECO:0000313" key="12">
    <source>
        <dbReference type="Proteomes" id="UP000694555"/>
    </source>
</evidence>
<reference evidence="11" key="1">
    <citation type="submission" date="2025-08" db="UniProtKB">
        <authorList>
            <consortium name="Ensembl"/>
        </authorList>
    </citation>
    <scope>IDENTIFICATION</scope>
</reference>
<dbReference type="GO" id="GO:0042613">
    <property type="term" value="C:MHC class II protein complex"/>
    <property type="evidence" value="ECO:0007669"/>
    <property type="project" value="UniProtKB-KW"/>
</dbReference>
<dbReference type="InterPro" id="IPR014745">
    <property type="entry name" value="MHC_II_a/b_N"/>
</dbReference>
<evidence type="ECO:0000256" key="9">
    <source>
        <dbReference type="ARBA" id="ARBA00023182"/>
    </source>
</evidence>
<evidence type="ECO:0000256" key="2">
    <source>
        <dbReference type="ARBA" id="ARBA00022692"/>
    </source>
</evidence>
<dbReference type="Pfam" id="PF00969">
    <property type="entry name" value="MHC_II_beta"/>
    <property type="match status" value="1"/>
</dbReference>
<evidence type="ECO:0000313" key="11">
    <source>
        <dbReference type="Ensembl" id="ENSBJAP00000007032.1"/>
    </source>
</evidence>
<dbReference type="Proteomes" id="UP000694555">
    <property type="component" value="Unplaced"/>
</dbReference>
<keyword evidence="3" id="KW-0391">Immunity</keyword>
<dbReference type="InterPro" id="IPR050160">
    <property type="entry name" value="MHC/Immunoglobulin"/>
</dbReference>
<dbReference type="PANTHER" id="PTHR19944:SF99">
    <property type="entry name" value="HLA CLASS II HISTOCOMPATIBILITY ANTIGEN, DRB1 BETA CHAIN"/>
    <property type="match status" value="1"/>
</dbReference>
<dbReference type="AlphaFoldDB" id="A0A8C0ATY3"/>
<feature type="domain" description="MHC class II beta chain N-terminal" evidence="10">
    <location>
        <begin position="41"/>
        <end position="115"/>
    </location>
</feature>
<evidence type="ECO:0000256" key="7">
    <source>
        <dbReference type="ARBA" id="ARBA00023157"/>
    </source>
</evidence>
<dbReference type="Gene3D" id="3.10.320.10">
    <property type="entry name" value="Class II Histocompatibility Antigen, M Beta Chain, Chain B, domain 1"/>
    <property type="match status" value="1"/>
</dbReference>
<keyword evidence="6" id="KW-0472">Membrane</keyword>
<sequence length="133" mass="15599">GPWEQRAPGETRFPNSLGMMLPALAEPREAPLGFFQEMTKFECHHLNGNKNVRYLEKYIYNREQRVHFDSDVGHYVADTPLGEPSAKYWNSQPDILERKRAEVDRLCRHNYEVSTPFLVDRRGECVESLCRAW</sequence>
<name>A0A8C0ATY3_9AVES</name>
<organism evidence="11 12">
    <name type="scientific">Buteo japonicus</name>
    <dbReference type="NCBI Taxonomy" id="224669"/>
    <lineage>
        <taxon>Eukaryota</taxon>
        <taxon>Metazoa</taxon>
        <taxon>Chordata</taxon>
        <taxon>Craniata</taxon>
        <taxon>Vertebrata</taxon>
        <taxon>Euteleostomi</taxon>
        <taxon>Archelosauria</taxon>
        <taxon>Archosauria</taxon>
        <taxon>Dinosauria</taxon>
        <taxon>Saurischia</taxon>
        <taxon>Theropoda</taxon>
        <taxon>Coelurosauria</taxon>
        <taxon>Aves</taxon>
        <taxon>Neognathae</taxon>
        <taxon>Neoaves</taxon>
        <taxon>Telluraves</taxon>
        <taxon>Accipitrimorphae</taxon>
        <taxon>Accipitriformes</taxon>
        <taxon>Accipitridae</taxon>
        <taxon>Accipitrinae</taxon>
        <taxon>Buteo</taxon>
    </lineage>
</organism>
<keyword evidence="9" id="KW-0491">MHC II</keyword>
<dbReference type="Ensembl" id="ENSBJAT00000007237.1">
    <property type="protein sequence ID" value="ENSBJAP00000007032.1"/>
    <property type="gene ID" value="ENSBJAG00000005004.1"/>
</dbReference>
<dbReference type="InterPro" id="IPR011162">
    <property type="entry name" value="MHC_I/II-like_Ag-recog"/>
</dbReference>
<keyword evidence="7" id="KW-1015">Disulfide bond</keyword>
<keyword evidence="4" id="KW-1133">Transmembrane helix</keyword>
<dbReference type="InterPro" id="IPR000353">
    <property type="entry name" value="MHC_II_b_N"/>
</dbReference>
<evidence type="ECO:0000256" key="3">
    <source>
        <dbReference type="ARBA" id="ARBA00022859"/>
    </source>
</evidence>
<evidence type="ECO:0000256" key="4">
    <source>
        <dbReference type="ARBA" id="ARBA00022989"/>
    </source>
</evidence>
<evidence type="ECO:0000256" key="1">
    <source>
        <dbReference type="ARBA" id="ARBA00004479"/>
    </source>
</evidence>
<protein>
    <recommendedName>
        <fullName evidence="10">MHC class II beta chain N-terminal domain-containing protein</fullName>
    </recommendedName>
</protein>
<dbReference type="SUPFAM" id="SSF54452">
    <property type="entry name" value="MHC antigen-recognition domain"/>
    <property type="match status" value="1"/>
</dbReference>
<dbReference type="GO" id="GO:0002504">
    <property type="term" value="P:antigen processing and presentation of peptide or polysaccharide antigen via MHC class II"/>
    <property type="evidence" value="ECO:0007669"/>
    <property type="project" value="UniProtKB-KW"/>
</dbReference>
<evidence type="ECO:0000259" key="10">
    <source>
        <dbReference type="SMART" id="SM00921"/>
    </source>
</evidence>
<evidence type="ECO:0000256" key="6">
    <source>
        <dbReference type="ARBA" id="ARBA00023136"/>
    </source>
</evidence>
<evidence type="ECO:0000256" key="5">
    <source>
        <dbReference type="ARBA" id="ARBA00023130"/>
    </source>
</evidence>
<dbReference type="GO" id="GO:0002250">
    <property type="term" value="P:adaptive immune response"/>
    <property type="evidence" value="ECO:0007669"/>
    <property type="project" value="UniProtKB-KW"/>
</dbReference>
<dbReference type="SMART" id="SM00921">
    <property type="entry name" value="MHC_II_beta"/>
    <property type="match status" value="1"/>
</dbReference>